<dbReference type="EMBL" id="CP024988">
    <property type="protein sequence ID" value="AWT25328.1"/>
    <property type="molecule type" value="Genomic_DNA"/>
</dbReference>
<dbReference type="Gene3D" id="3.30.530.20">
    <property type="match status" value="1"/>
</dbReference>
<organism evidence="1 2">
    <name type="scientific">Corynebacterium provencense</name>
    <dbReference type="NCBI Taxonomy" id="1737425"/>
    <lineage>
        <taxon>Bacteria</taxon>
        <taxon>Bacillati</taxon>
        <taxon>Actinomycetota</taxon>
        <taxon>Actinomycetes</taxon>
        <taxon>Mycobacteriales</taxon>
        <taxon>Corynebacteriaceae</taxon>
        <taxon>Corynebacterium</taxon>
    </lineage>
</organism>
<dbReference type="STRING" id="1737425.GCA_900049755_00867"/>
<evidence type="ECO:0008006" key="3">
    <source>
        <dbReference type="Google" id="ProtNLM"/>
    </source>
</evidence>
<accession>A0A2Z3YMT8</accession>
<dbReference type="KEGG" id="cpre:Csp1_05090"/>
<sequence>MTTHIETSATVNAPVEKVFAALSDRAYWEYDAANLSDEPGQVAEFSADGGVDVTLYEVLPTDALPEAVRSMVSQNLKLKRVIHFGELTDDVSNGDMSAEIKGAPVKFTAELTLVGENGATTLEAESDVDVKIPMIGAVIEPKVADAVKSILISEAALIEKWIAEQA</sequence>
<evidence type="ECO:0000313" key="1">
    <source>
        <dbReference type="EMBL" id="AWT25328.1"/>
    </source>
</evidence>
<proteinExistence type="predicted"/>
<dbReference type="RefSeq" id="WP_110480997.1">
    <property type="nucleotide sequence ID" value="NZ_CP024988.1"/>
</dbReference>
<dbReference type="Proteomes" id="UP000247696">
    <property type="component" value="Chromosome"/>
</dbReference>
<dbReference type="Pfam" id="PF10698">
    <property type="entry name" value="DUF2505"/>
    <property type="match status" value="1"/>
</dbReference>
<protein>
    <recommendedName>
        <fullName evidence="3">DUF2505 domain-containing protein</fullName>
    </recommendedName>
</protein>
<reference evidence="2" key="1">
    <citation type="submission" date="2017-11" db="EMBL/GenBank/DDBJ databases">
        <title>Otitis media/interna in a cat caused by the recently described species Corynebacterium provencense.</title>
        <authorList>
            <person name="Kittl S."/>
            <person name="Brodard I."/>
            <person name="Rychener L."/>
            <person name="Jores J."/>
            <person name="Roosje P."/>
            <person name="Gobeli Brawand S."/>
        </authorList>
    </citation>
    <scope>NUCLEOTIDE SEQUENCE [LARGE SCALE GENOMIC DNA]</scope>
    <source>
        <strain evidence="2">17KM38</strain>
    </source>
</reference>
<evidence type="ECO:0000313" key="2">
    <source>
        <dbReference type="Proteomes" id="UP000247696"/>
    </source>
</evidence>
<dbReference type="AlphaFoldDB" id="A0A2Z3YMT8"/>
<dbReference type="OrthoDB" id="5178774at2"/>
<dbReference type="SUPFAM" id="SSF55961">
    <property type="entry name" value="Bet v1-like"/>
    <property type="match status" value="1"/>
</dbReference>
<gene>
    <name evidence="1" type="ORF">Csp1_05090</name>
</gene>
<dbReference type="InterPro" id="IPR023393">
    <property type="entry name" value="START-like_dom_sf"/>
</dbReference>
<name>A0A2Z3YMT8_9CORY</name>
<dbReference type="InterPro" id="IPR019639">
    <property type="entry name" value="DUF2505"/>
</dbReference>
<keyword evidence="2" id="KW-1185">Reference proteome</keyword>